<evidence type="ECO:0000256" key="6">
    <source>
        <dbReference type="PIRSR" id="PIRSR002419-1"/>
    </source>
</evidence>
<keyword evidence="6" id="KW-1015">Disulfide bond</keyword>
<evidence type="ECO:0000256" key="4">
    <source>
        <dbReference type="ARBA" id="ARBA00022989"/>
    </source>
</evidence>
<organism evidence="8">
    <name type="scientific">Melanaphis sacchari</name>
    <dbReference type="NCBI Taxonomy" id="742174"/>
    <lineage>
        <taxon>Eukaryota</taxon>
        <taxon>Metazoa</taxon>
        <taxon>Ecdysozoa</taxon>
        <taxon>Arthropoda</taxon>
        <taxon>Hexapoda</taxon>
        <taxon>Insecta</taxon>
        <taxon>Pterygota</taxon>
        <taxon>Neoptera</taxon>
        <taxon>Paraneoptera</taxon>
        <taxon>Hemiptera</taxon>
        <taxon>Sternorrhyncha</taxon>
        <taxon>Aphidomorpha</taxon>
        <taxon>Aphidoidea</taxon>
        <taxon>Aphididae</taxon>
        <taxon>Aphidini</taxon>
        <taxon>Melanaphis</taxon>
    </lineage>
</organism>
<name>A0A2H8TQA1_9HEMI</name>
<feature type="transmembrane region" description="Helical" evidence="7">
    <location>
        <begin position="12"/>
        <end position="35"/>
    </location>
</feature>
<dbReference type="PANTHER" id="PTHR19282:SF273">
    <property type="entry name" value="TETRASPANIN"/>
    <property type="match status" value="1"/>
</dbReference>
<keyword evidence="4 7" id="KW-1133">Transmembrane helix</keyword>
<dbReference type="PANTHER" id="PTHR19282">
    <property type="entry name" value="TETRASPANIN"/>
    <property type="match status" value="1"/>
</dbReference>
<keyword evidence="3 7" id="KW-0812">Transmembrane</keyword>
<dbReference type="PRINTS" id="PR00259">
    <property type="entry name" value="TMFOUR"/>
</dbReference>
<evidence type="ECO:0000256" key="7">
    <source>
        <dbReference type="RuleBase" id="RU361218"/>
    </source>
</evidence>
<feature type="transmembrane region" description="Helical" evidence="7">
    <location>
        <begin position="47"/>
        <end position="74"/>
    </location>
</feature>
<comment type="similarity">
    <text evidence="2 7">Belongs to the tetraspanin (TM4SF) family.</text>
</comment>
<dbReference type="SUPFAM" id="SSF48652">
    <property type="entry name" value="Tetraspanin"/>
    <property type="match status" value="1"/>
</dbReference>
<evidence type="ECO:0000256" key="3">
    <source>
        <dbReference type="ARBA" id="ARBA00022692"/>
    </source>
</evidence>
<dbReference type="InterPro" id="IPR000301">
    <property type="entry name" value="Tetraspanin_animals"/>
</dbReference>
<dbReference type="EMBL" id="GFXV01004355">
    <property type="protein sequence ID" value="MBW16160.1"/>
    <property type="molecule type" value="Transcribed_RNA"/>
</dbReference>
<dbReference type="OrthoDB" id="5982705at2759"/>
<protein>
    <recommendedName>
        <fullName evidence="7">Tetraspanin</fullName>
    </recommendedName>
</protein>
<dbReference type="AlphaFoldDB" id="A0A2H8TQA1"/>
<keyword evidence="5 7" id="KW-0472">Membrane</keyword>
<reference evidence="8" key="1">
    <citation type="submission" date="2017-10" db="EMBL/GenBank/DDBJ databases">
        <title>Transcriptome Assembly of Sugarcane Aphid Adults.</title>
        <authorList>
            <person name="Scully E.D."/>
            <person name="Palmer N.A."/>
            <person name="Geib S.M."/>
            <person name="Sarath G."/>
            <person name="Sattler S.E."/>
        </authorList>
    </citation>
    <scope>NUCLEOTIDE SEQUENCE</scope>
    <source>
        <tissue evidence="8">Whole body</tissue>
    </source>
</reference>
<gene>
    <name evidence="8" type="primary">Cd63_0</name>
</gene>
<dbReference type="InterPro" id="IPR008952">
    <property type="entry name" value="Tetraspanin_EC2_sf"/>
</dbReference>
<dbReference type="InterPro" id="IPR018499">
    <property type="entry name" value="Tetraspanin/Peripherin"/>
</dbReference>
<proteinExistence type="inferred from homology"/>
<evidence type="ECO:0000256" key="1">
    <source>
        <dbReference type="ARBA" id="ARBA00004141"/>
    </source>
</evidence>
<evidence type="ECO:0000256" key="5">
    <source>
        <dbReference type="ARBA" id="ARBA00023136"/>
    </source>
</evidence>
<accession>A0A2H8TQA1</accession>
<sequence length="239" mass="27011">MESESIKIVKYLLYIFNVIYGITGVALIVTGIIVIADLGRFSNYLNFSIIAPPILFIILGICVIVSSIFGFYCINKENFNLSIVFTLILLTVLVIEVLLSIMSSVSKENFNNDLRFSLKTSMGKYSFEETHRNSWSTIQRKLECCGVDTPRDWSIIFPENLVPVSCCQNLPVELGALCRNLFDERIIYQKGCYNGLNNRVRSRLTIIMYIALAFGLFQVVGIVLACFYTYLLKNGQGSK</sequence>
<dbReference type="Gene3D" id="1.10.1450.10">
    <property type="entry name" value="Tetraspanin"/>
    <property type="match status" value="1"/>
</dbReference>
<comment type="subcellular location">
    <subcellularLocation>
        <location evidence="1 7">Membrane</location>
        <topology evidence="1 7">Multi-pass membrane protein</topology>
    </subcellularLocation>
</comment>
<evidence type="ECO:0000313" key="8">
    <source>
        <dbReference type="EMBL" id="MBW16160.1"/>
    </source>
</evidence>
<evidence type="ECO:0000256" key="2">
    <source>
        <dbReference type="ARBA" id="ARBA00006840"/>
    </source>
</evidence>
<dbReference type="GO" id="GO:0005886">
    <property type="term" value="C:plasma membrane"/>
    <property type="evidence" value="ECO:0007669"/>
    <property type="project" value="TreeGrafter"/>
</dbReference>
<dbReference type="Pfam" id="PF00335">
    <property type="entry name" value="Tetraspanin"/>
    <property type="match status" value="1"/>
</dbReference>
<feature type="transmembrane region" description="Helical" evidence="7">
    <location>
        <begin position="81"/>
        <end position="102"/>
    </location>
</feature>
<feature type="transmembrane region" description="Helical" evidence="7">
    <location>
        <begin position="206"/>
        <end position="231"/>
    </location>
</feature>
<dbReference type="PIRSF" id="PIRSF002419">
    <property type="entry name" value="Tetraspanin"/>
    <property type="match status" value="1"/>
</dbReference>
<feature type="disulfide bond" evidence="6">
    <location>
        <begin position="145"/>
        <end position="167"/>
    </location>
</feature>